<dbReference type="PANTHER" id="PTHR35787">
    <property type="entry name" value="GLYCEROL UPTAKE OPERON ANTITERMINATOR REGULATORY PROTEIN"/>
    <property type="match status" value="1"/>
</dbReference>
<dbReference type="EMBL" id="LRPX01000004">
    <property type="protein sequence ID" value="KXA16916.1"/>
    <property type="molecule type" value="Genomic_DNA"/>
</dbReference>
<organism evidence="1 2">
    <name type="scientific">Fusobacterium equinum</name>
    <dbReference type="NCBI Taxonomy" id="134605"/>
    <lineage>
        <taxon>Bacteria</taxon>
        <taxon>Fusobacteriati</taxon>
        <taxon>Fusobacteriota</taxon>
        <taxon>Fusobacteriia</taxon>
        <taxon>Fusobacteriales</taxon>
        <taxon>Fusobacteriaceae</taxon>
        <taxon>Fusobacterium</taxon>
    </lineage>
</organism>
<dbReference type="PANTHER" id="PTHR35787:SF1">
    <property type="entry name" value="GLYCEROL UPTAKE OPERON ANTITERMINATOR REGULATORY PROTEIN"/>
    <property type="match status" value="1"/>
</dbReference>
<dbReference type="InterPro" id="IPR013785">
    <property type="entry name" value="Aldolase_TIM"/>
</dbReference>
<protein>
    <submittedName>
        <fullName evidence="1">Glycerol-3-phosphate responsive antiterminator</fullName>
    </submittedName>
</protein>
<dbReference type="GO" id="GO:0006355">
    <property type="term" value="P:regulation of DNA-templated transcription"/>
    <property type="evidence" value="ECO:0007669"/>
    <property type="project" value="InterPro"/>
</dbReference>
<sequence length="186" mass="20400">MTIEEMLALSPVIPAIKNDVSLDEAISSDSEIIFVIMANLLNIERVVTSLKEAGKKVFIHVDMIDGLSSSNYGVEYIVEKIQPFGIITTKHNIVSFALKMKIPVIQRFFILDSFSFEKTLSHIQENKPMAVEVLPGLMPKILHSLASKIDRPLITGGLISSKEDIVSALSAGACAVSTTDTKLWNI</sequence>
<dbReference type="Proteomes" id="UP000070617">
    <property type="component" value="Unassembled WGS sequence"/>
</dbReference>
<keyword evidence="2" id="KW-1185">Reference proteome</keyword>
<dbReference type="SUPFAM" id="SSF110391">
    <property type="entry name" value="GlpP-like"/>
    <property type="match status" value="1"/>
</dbReference>
<gene>
    <name evidence="1" type="ORF">HMPREF3206_00097</name>
</gene>
<evidence type="ECO:0000313" key="2">
    <source>
        <dbReference type="Proteomes" id="UP000070617"/>
    </source>
</evidence>
<reference evidence="2" key="1">
    <citation type="submission" date="2016-01" db="EMBL/GenBank/DDBJ databases">
        <authorList>
            <person name="Mitreva M."/>
            <person name="Pepin K.H."/>
            <person name="Mihindukulasuriya K.A."/>
            <person name="Fulton R."/>
            <person name="Fronick C."/>
            <person name="O'Laughlin M."/>
            <person name="Miner T."/>
            <person name="Herter B."/>
            <person name="Rosa B.A."/>
            <person name="Cordes M."/>
            <person name="Tomlinson C."/>
            <person name="Wollam A."/>
            <person name="Palsikar V.B."/>
            <person name="Mardis E.R."/>
            <person name="Wilson R.K."/>
        </authorList>
    </citation>
    <scope>NUCLEOTIDE SEQUENCE [LARGE SCALE GENOMIC DNA]</scope>
    <source>
        <strain evidence="2">CMW8396</strain>
    </source>
</reference>
<name>A0A133NKU1_9FUSO</name>
<comment type="caution">
    <text evidence="1">The sequence shown here is derived from an EMBL/GenBank/DDBJ whole genome shotgun (WGS) entry which is preliminary data.</text>
</comment>
<dbReference type="RefSeq" id="WP_008800788.1">
    <property type="nucleotide sequence ID" value="NZ_KQ956510.1"/>
</dbReference>
<accession>A0A133NKU1</accession>
<dbReference type="Pfam" id="PF04309">
    <property type="entry name" value="G3P_antiterm"/>
    <property type="match status" value="1"/>
</dbReference>
<evidence type="ECO:0000313" key="1">
    <source>
        <dbReference type="EMBL" id="KXA16916.1"/>
    </source>
</evidence>
<dbReference type="PIRSF" id="PIRSF016897">
    <property type="entry name" value="GlpP"/>
    <property type="match status" value="1"/>
</dbReference>
<dbReference type="PATRIC" id="fig|134605.3.peg.99"/>
<dbReference type="InterPro" id="IPR006699">
    <property type="entry name" value="GlpP"/>
</dbReference>
<dbReference type="GO" id="GO:0006071">
    <property type="term" value="P:glycerol metabolic process"/>
    <property type="evidence" value="ECO:0007669"/>
    <property type="project" value="InterPro"/>
</dbReference>
<dbReference type="Gene3D" id="3.20.20.70">
    <property type="entry name" value="Aldolase class I"/>
    <property type="match status" value="1"/>
</dbReference>
<dbReference type="AlphaFoldDB" id="A0A133NKU1"/>
<dbReference type="STRING" id="134605.HMPREF3206_00097"/>
<proteinExistence type="predicted"/>